<dbReference type="Proteomes" id="UP000887577">
    <property type="component" value="Unplaced"/>
</dbReference>
<sequence>MTYIGAYLIGSQTLRLYHLETLRPSSQWIDTDINNPTWTVDTLRERMNKVFKVIKKLLRLAHEVGTEHAREVYIISATMARLQWAVAETKLNYLNIGEKALLAYYLDDICEFVELQMISSSTFILNSVRKCAKNHGQEMLLERTNSVKPKSVAFVTTYEIQKLKRWFETRFLGTVHYIVEKPDYILLNGGLAKAGTMYSGNIKPPFDIQDFASGFKIEYKTDDGDFCDY</sequence>
<dbReference type="WBParaSite" id="PSU_v2.g7828.t1">
    <property type="protein sequence ID" value="PSU_v2.g7828.t1"/>
    <property type="gene ID" value="PSU_v2.g7828"/>
</dbReference>
<organism evidence="1 2">
    <name type="scientific">Panagrolaimus superbus</name>
    <dbReference type="NCBI Taxonomy" id="310955"/>
    <lineage>
        <taxon>Eukaryota</taxon>
        <taxon>Metazoa</taxon>
        <taxon>Ecdysozoa</taxon>
        <taxon>Nematoda</taxon>
        <taxon>Chromadorea</taxon>
        <taxon>Rhabditida</taxon>
        <taxon>Tylenchina</taxon>
        <taxon>Panagrolaimomorpha</taxon>
        <taxon>Panagrolaimoidea</taxon>
        <taxon>Panagrolaimidae</taxon>
        <taxon>Panagrolaimus</taxon>
    </lineage>
</organism>
<protein>
    <submittedName>
        <fullName evidence="2">Uncharacterized protein</fullName>
    </submittedName>
</protein>
<keyword evidence="1" id="KW-1185">Reference proteome</keyword>
<name>A0A914Z7H5_9BILA</name>
<proteinExistence type="predicted"/>
<evidence type="ECO:0000313" key="2">
    <source>
        <dbReference type="WBParaSite" id="PSU_v2.g7828.t1"/>
    </source>
</evidence>
<reference evidence="2" key="1">
    <citation type="submission" date="2022-11" db="UniProtKB">
        <authorList>
            <consortium name="WormBaseParasite"/>
        </authorList>
    </citation>
    <scope>IDENTIFICATION</scope>
</reference>
<dbReference type="AlphaFoldDB" id="A0A914Z7H5"/>
<evidence type="ECO:0000313" key="1">
    <source>
        <dbReference type="Proteomes" id="UP000887577"/>
    </source>
</evidence>
<accession>A0A914Z7H5</accession>